<dbReference type="SUPFAM" id="SSF54928">
    <property type="entry name" value="RNA-binding domain, RBD"/>
    <property type="match status" value="2"/>
</dbReference>
<name>A0A1E3PGI7_9ASCO</name>
<dbReference type="GO" id="GO:0003723">
    <property type="term" value="F:RNA binding"/>
    <property type="evidence" value="ECO:0007669"/>
    <property type="project" value="UniProtKB-UniRule"/>
</dbReference>
<feature type="compositionally biased region" description="Basic and acidic residues" evidence="6">
    <location>
        <begin position="470"/>
        <end position="484"/>
    </location>
</feature>
<dbReference type="PROSITE" id="PS51309">
    <property type="entry name" value="PABC"/>
    <property type="match status" value="1"/>
</dbReference>
<reference evidence="9 10" key="1">
    <citation type="journal article" date="2016" name="Proc. Natl. Acad. Sci. U.S.A.">
        <title>Comparative genomics of biotechnologically important yeasts.</title>
        <authorList>
            <person name="Riley R."/>
            <person name="Haridas S."/>
            <person name="Wolfe K.H."/>
            <person name="Lopes M.R."/>
            <person name="Hittinger C.T."/>
            <person name="Goeker M."/>
            <person name="Salamov A.A."/>
            <person name="Wisecaver J.H."/>
            <person name="Long T.M."/>
            <person name="Calvey C.H."/>
            <person name="Aerts A.L."/>
            <person name="Barry K.W."/>
            <person name="Choi C."/>
            <person name="Clum A."/>
            <person name="Coughlan A.Y."/>
            <person name="Deshpande S."/>
            <person name="Douglass A.P."/>
            <person name="Hanson S.J."/>
            <person name="Klenk H.-P."/>
            <person name="LaButti K.M."/>
            <person name="Lapidus A."/>
            <person name="Lindquist E.A."/>
            <person name="Lipzen A.M."/>
            <person name="Meier-Kolthoff J.P."/>
            <person name="Ohm R.A."/>
            <person name="Otillar R.P."/>
            <person name="Pangilinan J.L."/>
            <person name="Peng Y."/>
            <person name="Rokas A."/>
            <person name="Rosa C.A."/>
            <person name="Scheuner C."/>
            <person name="Sibirny A.A."/>
            <person name="Slot J.C."/>
            <person name="Stielow J.B."/>
            <person name="Sun H."/>
            <person name="Kurtzman C.P."/>
            <person name="Blackwell M."/>
            <person name="Grigoriev I.V."/>
            <person name="Jeffries T.W."/>
        </authorList>
    </citation>
    <scope>NUCLEOTIDE SEQUENCE [LARGE SCALE GENOMIC DNA]</scope>
    <source>
        <strain evidence="9 10">DSM 6958</strain>
    </source>
</reference>
<dbReference type="InterPro" id="IPR002004">
    <property type="entry name" value="PABP_HYD_C"/>
</dbReference>
<evidence type="ECO:0000256" key="3">
    <source>
        <dbReference type="ARBA" id="ARBA00022884"/>
    </source>
</evidence>
<feature type="domain" description="RRM" evidence="7">
    <location>
        <begin position="180"/>
        <end position="261"/>
    </location>
</feature>
<dbReference type="PANTHER" id="PTHR48027">
    <property type="entry name" value="HETEROGENEOUS NUCLEAR RIBONUCLEOPROTEIN 87F-RELATED"/>
    <property type="match status" value="1"/>
</dbReference>
<comment type="similarity">
    <text evidence="1">Belongs to the polyadenylate-binding protein type-1 family.</text>
</comment>
<sequence>MTCQPLVSISSVDLIHSAEPRGEAKKFNTKVNAKLEPSFSSTGDDHHCDYSPDNQESETSQDEKAPMIDEEYLPNEYDLSSPSLFIGNLDRTITDADLQKVFGSIGPFFSIKVCEPKTTESSRGYAYVNYIHLHDAIKAIQLLDDQPIFINESDKQLHDPTLRIQVRPAQRKELTNNGNGNCQVENLHQYAGNQAFLDLFSHYGTINEYKIFIQHDRFTPHITVGFGYLDYDTKESVNAAVNELNGKQVGDFTLNVGFHKFKPNRHNNTDDDTYNTNIFIKGFSEDLTQDEFKNIFSKEGHYKIVNVSFPSNAQTKKSAGYGFLKLISNEKCREFILEFNGKDILLDGRCILHHGQPHQQYHQYLSNQYYNYNQNSSFNYSFDNNSTVYVKNLDNSVSEADLLQKFEPLGNVISHKIMFDDQGRSRGFGFIKYQDATSSLSAINKLNNQVLGSRRMFVSAAQRTNTNRGPHIDKNQTGEGKYYDSRYSGPSNRGYSGRSNRQQNQNFDNMSRPNHSNRNHHQYTTSSLAAVIASAANPLAQREIMGEEIYPKVLTHARIAGNAQLASVITGVILELTVSDLLNWVDDESHMNRVIMQAHDAYLKYQTKVA</sequence>
<feature type="compositionally biased region" description="Polar residues" evidence="6">
    <location>
        <begin position="488"/>
        <end position="514"/>
    </location>
</feature>
<protein>
    <recommendedName>
        <fullName evidence="2">Polyadenylate-binding protein, cytoplasmic and nuclear</fullName>
    </recommendedName>
    <alternativeName>
        <fullName evidence="4">Polyadenylate tail-binding protein</fullName>
    </alternativeName>
</protein>
<gene>
    <name evidence="9" type="ORF">NADFUDRAFT_61268</name>
</gene>
<keyword evidence="10" id="KW-1185">Reference proteome</keyword>
<feature type="domain" description="PABC" evidence="8">
    <location>
        <begin position="525"/>
        <end position="607"/>
    </location>
</feature>
<evidence type="ECO:0000256" key="6">
    <source>
        <dbReference type="SAM" id="MobiDB-lite"/>
    </source>
</evidence>
<evidence type="ECO:0000256" key="2">
    <source>
        <dbReference type="ARBA" id="ARBA00016348"/>
    </source>
</evidence>
<organism evidence="9 10">
    <name type="scientific">Nadsonia fulvescens var. elongata DSM 6958</name>
    <dbReference type="NCBI Taxonomy" id="857566"/>
    <lineage>
        <taxon>Eukaryota</taxon>
        <taxon>Fungi</taxon>
        <taxon>Dikarya</taxon>
        <taxon>Ascomycota</taxon>
        <taxon>Saccharomycotina</taxon>
        <taxon>Dipodascomycetes</taxon>
        <taxon>Dipodascales</taxon>
        <taxon>Dipodascales incertae sedis</taxon>
        <taxon>Nadsonia</taxon>
    </lineage>
</organism>
<feature type="region of interest" description="Disordered" evidence="6">
    <location>
        <begin position="36"/>
        <end position="64"/>
    </location>
</feature>
<evidence type="ECO:0000259" key="8">
    <source>
        <dbReference type="PROSITE" id="PS51309"/>
    </source>
</evidence>
<dbReference type="OrthoDB" id="407442at2759"/>
<dbReference type="PROSITE" id="PS50102">
    <property type="entry name" value="RRM"/>
    <property type="match status" value="4"/>
</dbReference>
<dbReference type="Gene3D" id="3.30.70.330">
    <property type="match status" value="4"/>
</dbReference>
<dbReference type="Gene3D" id="1.10.1900.10">
    <property type="entry name" value="c-terminal domain of poly(a) binding protein"/>
    <property type="match status" value="1"/>
</dbReference>
<feature type="domain" description="RRM" evidence="7">
    <location>
        <begin position="386"/>
        <end position="463"/>
    </location>
</feature>
<dbReference type="InterPro" id="IPR012677">
    <property type="entry name" value="Nucleotide-bd_a/b_plait_sf"/>
</dbReference>
<proteinExistence type="inferred from homology"/>
<dbReference type="CDD" id="cd00590">
    <property type="entry name" value="RRM_SF"/>
    <property type="match status" value="1"/>
</dbReference>
<evidence type="ECO:0000259" key="7">
    <source>
        <dbReference type="PROSITE" id="PS50102"/>
    </source>
</evidence>
<dbReference type="InterPro" id="IPR052462">
    <property type="entry name" value="SLIRP/GR-RBP-like"/>
</dbReference>
<feature type="domain" description="RRM" evidence="7">
    <location>
        <begin position="82"/>
        <end position="155"/>
    </location>
</feature>
<dbReference type="AlphaFoldDB" id="A0A1E3PGI7"/>
<dbReference type="Proteomes" id="UP000095009">
    <property type="component" value="Unassembled WGS sequence"/>
</dbReference>
<feature type="domain" description="RRM" evidence="7">
    <location>
        <begin position="276"/>
        <end position="351"/>
    </location>
</feature>
<evidence type="ECO:0000313" key="9">
    <source>
        <dbReference type="EMBL" id="ODQ64430.1"/>
    </source>
</evidence>
<feature type="region of interest" description="Disordered" evidence="6">
    <location>
        <begin position="461"/>
        <end position="520"/>
    </location>
</feature>
<keyword evidence="3 5" id="KW-0694">RNA-binding</keyword>
<dbReference type="EMBL" id="KV454412">
    <property type="protein sequence ID" value="ODQ64430.1"/>
    <property type="molecule type" value="Genomic_DNA"/>
</dbReference>
<evidence type="ECO:0000256" key="5">
    <source>
        <dbReference type="PROSITE-ProRule" id="PRU00176"/>
    </source>
</evidence>
<dbReference type="STRING" id="857566.A0A1E3PGI7"/>
<evidence type="ECO:0000313" key="10">
    <source>
        <dbReference type="Proteomes" id="UP000095009"/>
    </source>
</evidence>
<dbReference type="InterPro" id="IPR036053">
    <property type="entry name" value="PABP-dom"/>
</dbReference>
<evidence type="ECO:0000256" key="1">
    <source>
        <dbReference type="ARBA" id="ARBA00008557"/>
    </source>
</evidence>
<dbReference type="InterPro" id="IPR035979">
    <property type="entry name" value="RBD_domain_sf"/>
</dbReference>
<dbReference type="Pfam" id="PF00658">
    <property type="entry name" value="MLLE"/>
    <property type="match status" value="1"/>
</dbReference>
<accession>A0A1E3PGI7</accession>
<evidence type="ECO:0000256" key="4">
    <source>
        <dbReference type="ARBA" id="ARBA00030979"/>
    </source>
</evidence>
<dbReference type="Pfam" id="PF00076">
    <property type="entry name" value="RRM_1"/>
    <property type="match status" value="4"/>
</dbReference>
<dbReference type="SMART" id="SM00360">
    <property type="entry name" value="RRM"/>
    <property type="match status" value="4"/>
</dbReference>
<dbReference type="SUPFAM" id="SSF63570">
    <property type="entry name" value="PABC (PABP) domain"/>
    <property type="match status" value="1"/>
</dbReference>
<dbReference type="InterPro" id="IPR000504">
    <property type="entry name" value="RRM_dom"/>
</dbReference>